<evidence type="ECO:0000313" key="3">
    <source>
        <dbReference type="WBParaSite" id="EVEC_0000981601-mRNA-1"/>
    </source>
</evidence>
<reference evidence="1 2" key="2">
    <citation type="submission" date="2018-10" db="EMBL/GenBank/DDBJ databases">
        <authorList>
            <consortium name="Pathogen Informatics"/>
        </authorList>
    </citation>
    <scope>NUCLEOTIDE SEQUENCE [LARGE SCALE GENOMIC DNA]</scope>
</reference>
<evidence type="ECO:0000313" key="1">
    <source>
        <dbReference type="EMBL" id="VDD94462.1"/>
    </source>
</evidence>
<evidence type="ECO:0000313" key="2">
    <source>
        <dbReference type="Proteomes" id="UP000274131"/>
    </source>
</evidence>
<accession>A0A0N4VGB8</accession>
<organism evidence="3">
    <name type="scientific">Enterobius vermicularis</name>
    <name type="common">Human pinworm</name>
    <dbReference type="NCBI Taxonomy" id="51028"/>
    <lineage>
        <taxon>Eukaryota</taxon>
        <taxon>Metazoa</taxon>
        <taxon>Ecdysozoa</taxon>
        <taxon>Nematoda</taxon>
        <taxon>Chromadorea</taxon>
        <taxon>Rhabditida</taxon>
        <taxon>Spirurina</taxon>
        <taxon>Oxyuridomorpha</taxon>
        <taxon>Oxyuroidea</taxon>
        <taxon>Oxyuridae</taxon>
        <taxon>Enterobius</taxon>
    </lineage>
</organism>
<gene>
    <name evidence="1" type="ORF">EVEC_LOCUS9213</name>
</gene>
<dbReference type="WBParaSite" id="EVEC_0000981601-mRNA-1">
    <property type="protein sequence ID" value="EVEC_0000981601-mRNA-1"/>
    <property type="gene ID" value="EVEC_0000981601"/>
</dbReference>
<keyword evidence="2" id="KW-1185">Reference proteome</keyword>
<proteinExistence type="predicted"/>
<dbReference type="AlphaFoldDB" id="A0A0N4VGB8"/>
<name>A0A0N4VGB8_ENTVE</name>
<dbReference type="EMBL" id="UXUI01009889">
    <property type="protein sequence ID" value="VDD94462.1"/>
    <property type="molecule type" value="Genomic_DNA"/>
</dbReference>
<sequence length="83" mass="9024">MCACPRSSMCKKRLVRFRVEALSAVIYGDRLQGVCHPQSSVRKPIGVLWVIFSFAAASSGASLTDFQQSLLSPHASRRSPSSP</sequence>
<reference evidence="3" key="1">
    <citation type="submission" date="2017-02" db="UniProtKB">
        <authorList>
            <consortium name="WormBaseParasite"/>
        </authorList>
    </citation>
    <scope>IDENTIFICATION</scope>
</reference>
<dbReference type="Proteomes" id="UP000274131">
    <property type="component" value="Unassembled WGS sequence"/>
</dbReference>
<protein>
    <submittedName>
        <fullName evidence="1 3">Uncharacterized protein</fullName>
    </submittedName>
</protein>